<dbReference type="HOGENOM" id="CLU_013985_3_1_11"/>
<sequence length="183" mass="20914">MTSAAPTVHLMTPRLILRELTEEDLPSLSTLLQDEQTMHAYEGAFSNDMVHAWFCRMLERYDSDGYGLWAAINRDTGVMIGQCGLTRQTILDRDVIEVGYLFHHAHWHQGFAVEAASACRDYAFHHVNEHKVWAQVRDTNIASMNVAIRLGMTVRGRFVKHYRGVDMPHLAFAINNPRFTQNA</sequence>
<dbReference type="GO" id="GO:0016747">
    <property type="term" value="F:acyltransferase activity, transferring groups other than amino-acyl groups"/>
    <property type="evidence" value="ECO:0007669"/>
    <property type="project" value="InterPro"/>
</dbReference>
<dbReference type="eggNOG" id="COG1670">
    <property type="taxonomic scope" value="Bacteria"/>
</dbReference>
<organism evidence="2 3">
    <name type="scientific">Jonesia denitrificans (strain ATCC 14870 / DSM 20603 / BCRC 15368 / CIP 55.134 / JCM 11481 / NBRC 15587 / NCTC 10816 / Prevot 55134)</name>
    <name type="common">Listeria denitrificans</name>
    <dbReference type="NCBI Taxonomy" id="471856"/>
    <lineage>
        <taxon>Bacteria</taxon>
        <taxon>Bacillati</taxon>
        <taxon>Actinomycetota</taxon>
        <taxon>Actinomycetes</taxon>
        <taxon>Micrococcales</taxon>
        <taxon>Jonesiaceae</taxon>
        <taxon>Jonesia</taxon>
    </lineage>
</organism>
<name>C7QYS2_JONDD</name>
<dbReference type="PANTHER" id="PTHR43792">
    <property type="entry name" value="GNAT FAMILY, PUTATIVE (AFU_ORTHOLOGUE AFUA_3G00765)-RELATED-RELATED"/>
    <property type="match status" value="1"/>
</dbReference>
<dbReference type="Gene3D" id="3.40.630.30">
    <property type="match status" value="1"/>
</dbReference>
<dbReference type="InterPro" id="IPR051531">
    <property type="entry name" value="N-acetyltransferase"/>
</dbReference>
<dbReference type="Proteomes" id="UP000000628">
    <property type="component" value="Chromosome"/>
</dbReference>
<evidence type="ECO:0000313" key="3">
    <source>
        <dbReference type="Proteomes" id="UP000000628"/>
    </source>
</evidence>
<proteinExistence type="predicted"/>
<dbReference type="STRING" id="471856.Jden_1664"/>
<reference evidence="2 3" key="1">
    <citation type="journal article" date="2009" name="Stand. Genomic Sci.">
        <title>Complete genome sequence of Jonesia denitrificans type strain (Prevot 55134).</title>
        <authorList>
            <person name="Pukall R."/>
            <person name="Gehrich-Schroter G."/>
            <person name="Lapidus A."/>
            <person name="Nolan M."/>
            <person name="Glavina Del Rio T."/>
            <person name="Lucas S."/>
            <person name="Chen F."/>
            <person name="Tice H."/>
            <person name="Pitluck S."/>
            <person name="Cheng J.F."/>
            <person name="Copeland A."/>
            <person name="Saunders E."/>
            <person name="Brettin T."/>
            <person name="Detter J.C."/>
            <person name="Bruce D."/>
            <person name="Goodwin L."/>
            <person name="Pati A."/>
            <person name="Ivanova N."/>
            <person name="Mavromatis K."/>
            <person name="Ovchinnikova G."/>
            <person name="Chen A."/>
            <person name="Palaniappan K."/>
            <person name="Land M."/>
            <person name="Hauser L."/>
            <person name="Chang Y.J."/>
            <person name="Jeffries C.D."/>
            <person name="Chain P."/>
            <person name="Goker M."/>
            <person name="Bristow J."/>
            <person name="Eisen J.A."/>
            <person name="Markowitz V."/>
            <person name="Hugenholtz P."/>
            <person name="Kyrpides N.C."/>
            <person name="Klenk H.P."/>
            <person name="Han C."/>
        </authorList>
    </citation>
    <scope>NUCLEOTIDE SEQUENCE [LARGE SCALE GENOMIC DNA]</scope>
    <source>
        <strain evidence="3">ATCC 14870 / DSM 20603 / BCRC 15368 / CIP 55.134 / JCM 11481 / NBRC 15587 / NCTC 10816 / Prevot 55134</strain>
    </source>
</reference>
<evidence type="ECO:0000313" key="2">
    <source>
        <dbReference type="EMBL" id="ACV09311.1"/>
    </source>
</evidence>
<dbReference type="Pfam" id="PF13302">
    <property type="entry name" value="Acetyltransf_3"/>
    <property type="match status" value="1"/>
</dbReference>
<dbReference type="PANTHER" id="PTHR43792:SF1">
    <property type="entry name" value="N-ACETYLTRANSFERASE DOMAIN-CONTAINING PROTEIN"/>
    <property type="match status" value="1"/>
</dbReference>
<dbReference type="EMBL" id="CP001706">
    <property type="protein sequence ID" value="ACV09311.1"/>
    <property type="molecule type" value="Genomic_DNA"/>
</dbReference>
<dbReference type="PROSITE" id="PS51186">
    <property type="entry name" value="GNAT"/>
    <property type="match status" value="1"/>
</dbReference>
<dbReference type="SUPFAM" id="SSF55729">
    <property type="entry name" value="Acyl-CoA N-acyltransferases (Nat)"/>
    <property type="match status" value="1"/>
</dbReference>
<protein>
    <submittedName>
        <fullName evidence="2">GCN5-related N-acetyltransferase</fullName>
    </submittedName>
</protein>
<accession>C7QYS2</accession>
<dbReference type="InterPro" id="IPR000182">
    <property type="entry name" value="GNAT_dom"/>
</dbReference>
<dbReference type="InterPro" id="IPR016181">
    <property type="entry name" value="Acyl_CoA_acyltransferase"/>
</dbReference>
<dbReference type="KEGG" id="jde:Jden_1664"/>
<feature type="domain" description="N-acetyltransferase" evidence="1">
    <location>
        <begin position="15"/>
        <end position="177"/>
    </location>
</feature>
<keyword evidence="3" id="KW-1185">Reference proteome</keyword>
<dbReference type="OrthoDB" id="3533156at2"/>
<evidence type="ECO:0000259" key="1">
    <source>
        <dbReference type="PROSITE" id="PS51186"/>
    </source>
</evidence>
<keyword evidence="2" id="KW-0808">Transferase</keyword>
<dbReference type="AlphaFoldDB" id="C7QYS2"/>
<gene>
    <name evidence="2" type="ordered locus">Jden_1664</name>
</gene>